<dbReference type="Proteomes" id="UP000289718">
    <property type="component" value="Unassembled WGS sequence"/>
</dbReference>
<evidence type="ECO:0000313" key="1">
    <source>
        <dbReference type="EMBL" id="RXK12618.1"/>
    </source>
</evidence>
<organism evidence="1 2">
    <name type="scientific">Halarcobacter mediterraneus</name>
    <dbReference type="NCBI Taxonomy" id="2023153"/>
    <lineage>
        <taxon>Bacteria</taxon>
        <taxon>Pseudomonadati</taxon>
        <taxon>Campylobacterota</taxon>
        <taxon>Epsilonproteobacteria</taxon>
        <taxon>Campylobacterales</taxon>
        <taxon>Arcobacteraceae</taxon>
        <taxon>Halarcobacter</taxon>
    </lineage>
</organism>
<accession>A0A4Q1B3J3</accession>
<gene>
    <name evidence="1" type="ORF">CP965_08550</name>
</gene>
<dbReference type="AlphaFoldDB" id="A0A4Q1B3J3"/>
<evidence type="ECO:0000313" key="2">
    <source>
        <dbReference type="Proteomes" id="UP000289718"/>
    </source>
</evidence>
<dbReference type="EMBL" id="NXIE01000003">
    <property type="protein sequence ID" value="RXK12618.1"/>
    <property type="molecule type" value="Genomic_DNA"/>
</dbReference>
<name>A0A4Q1B3J3_9BACT</name>
<comment type="caution">
    <text evidence="1">The sequence shown here is derived from an EMBL/GenBank/DDBJ whole genome shotgun (WGS) entry which is preliminary data.</text>
</comment>
<dbReference type="RefSeq" id="WP_129061676.1">
    <property type="nucleotide sequence ID" value="NZ_NXIE01000003.1"/>
</dbReference>
<keyword evidence="2" id="KW-1185">Reference proteome</keyword>
<reference evidence="1 2" key="1">
    <citation type="submission" date="2017-09" db="EMBL/GenBank/DDBJ databases">
        <title>Genomics of the genus Arcobacter.</title>
        <authorList>
            <person name="Perez-Cataluna A."/>
            <person name="Figueras M.J."/>
            <person name="Salas-Masso N."/>
        </authorList>
    </citation>
    <scope>NUCLEOTIDE SEQUENCE [LARGE SCALE GENOMIC DNA]</scope>
    <source>
        <strain evidence="1 2">F156-34</strain>
    </source>
</reference>
<protein>
    <submittedName>
        <fullName evidence="1">Uncharacterized protein</fullName>
    </submittedName>
</protein>
<dbReference type="OrthoDB" id="5365496at2"/>
<sequence length="312" mass="37777">MKTTNELNYIYTKTKNDFEYLLSNKERNQDLFVALIHHLTLNKQFNIYENNQFNIEEISKIFRFYEELLKESFNSNKSRFELEFKCYLLVIKIFTELCSIFTKDYKKRENIENFFQTLKESKSMLKLFLPLDMKHLNILNNLIGEQLYYFSHVDYHDISSYPLEYSFEKYHLNLEKIFHGFDLSKSSRFGNNEFTEINTEYAVLTNNASFLVLTLIHKIYFKNLSFDMTKSKFKNIIDLYFENLKNKTLSEGYDIKSFEDDLLKDFFTSGIFLKKKRNFNIFQDKLDLLRLNTDEYKQLIDIILKFDLQEQQ</sequence>
<proteinExistence type="predicted"/>